<dbReference type="AlphaFoldDB" id="A0AAV4RT23"/>
<accession>A0AAV4RT23</accession>
<proteinExistence type="predicted"/>
<reference evidence="1 2" key="1">
    <citation type="submission" date="2021-06" db="EMBL/GenBank/DDBJ databases">
        <title>Caerostris extrusa draft genome.</title>
        <authorList>
            <person name="Kono N."/>
            <person name="Arakawa K."/>
        </authorList>
    </citation>
    <scope>NUCLEOTIDE SEQUENCE [LARGE SCALE GENOMIC DNA]</scope>
</reference>
<name>A0AAV4RT23_CAEEX</name>
<evidence type="ECO:0000313" key="2">
    <source>
        <dbReference type="Proteomes" id="UP001054945"/>
    </source>
</evidence>
<dbReference type="EMBL" id="BPLR01008322">
    <property type="protein sequence ID" value="GIY23844.1"/>
    <property type="molecule type" value="Genomic_DNA"/>
</dbReference>
<keyword evidence="2" id="KW-1185">Reference proteome</keyword>
<organism evidence="1 2">
    <name type="scientific">Caerostris extrusa</name>
    <name type="common">Bark spider</name>
    <name type="synonym">Caerostris bankana</name>
    <dbReference type="NCBI Taxonomy" id="172846"/>
    <lineage>
        <taxon>Eukaryota</taxon>
        <taxon>Metazoa</taxon>
        <taxon>Ecdysozoa</taxon>
        <taxon>Arthropoda</taxon>
        <taxon>Chelicerata</taxon>
        <taxon>Arachnida</taxon>
        <taxon>Araneae</taxon>
        <taxon>Araneomorphae</taxon>
        <taxon>Entelegynae</taxon>
        <taxon>Araneoidea</taxon>
        <taxon>Araneidae</taxon>
        <taxon>Caerostris</taxon>
    </lineage>
</organism>
<dbReference type="Proteomes" id="UP001054945">
    <property type="component" value="Unassembled WGS sequence"/>
</dbReference>
<protein>
    <submittedName>
        <fullName evidence="1">Uncharacterized protein</fullName>
    </submittedName>
</protein>
<comment type="caution">
    <text evidence="1">The sequence shown here is derived from an EMBL/GenBank/DDBJ whole genome shotgun (WGS) entry which is preliminary data.</text>
</comment>
<evidence type="ECO:0000313" key="1">
    <source>
        <dbReference type="EMBL" id="GIY23844.1"/>
    </source>
</evidence>
<gene>
    <name evidence="1" type="ORF">CEXT_28791</name>
</gene>
<sequence>MGMRAGPISPASLDGAPVSFRQGAQIPAANKILIMDPLCPRGLPEGAEGRREAGCYFIHLLSLIERGEEFGNFHGFARPGFTVKKKEKKKKSFC</sequence>